<keyword evidence="12" id="KW-1185">Reference proteome</keyword>
<feature type="region of interest" description="Disordered" evidence="9">
    <location>
        <begin position="158"/>
        <end position="180"/>
    </location>
</feature>
<keyword evidence="2" id="KW-0611">Plant defense</keyword>
<evidence type="ECO:0000313" key="11">
    <source>
        <dbReference type="EMBL" id="CAI9274346.1"/>
    </source>
</evidence>
<keyword evidence="5" id="KW-0010">Activator</keyword>
<evidence type="ECO:0000256" key="2">
    <source>
        <dbReference type="ARBA" id="ARBA00022821"/>
    </source>
</evidence>
<keyword evidence="3" id="KW-0805">Transcription regulation</keyword>
<organism evidence="11 12">
    <name type="scientific">Lactuca saligna</name>
    <name type="common">Willowleaf lettuce</name>
    <dbReference type="NCBI Taxonomy" id="75948"/>
    <lineage>
        <taxon>Eukaryota</taxon>
        <taxon>Viridiplantae</taxon>
        <taxon>Streptophyta</taxon>
        <taxon>Embryophyta</taxon>
        <taxon>Tracheophyta</taxon>
        <taxon>Spermatophyta</taxon>
        <taxon>Magnoliopsida</taxon>
        <taxon>eudicotyledons</taxon>
        <taxon>Gunneridae</taxon>
        <taxon>Pentapetalae</taxon>
        <taxon>asterids</taxon>
        <taxon>campanulids</taxon>
        <taxon>Asterales</taxon>
        <taxon>Asteraceae</taxon>
        <taxon>Cichorioideae</taxon>
        <taxon>Cichorieae</taxon>
        <taxon>Lactucinae</taxon>
        <taxon>Lactuca</taxon>
    </lineage>
</organism>
<feature type="compositionally biased region" description="Low complexity" evidence="9">
    <location>
        <begin position="1"/>
        <end position="16"/>
    </location>
</feature>
<dbReference type="Pfam" id="PF00847">
    <property type="entry name" value="AP2"/>
    <property type="match status" value="1"/>
</dbReference>
<dbReference type="GO" id="GO:0005634">
    <property type="term" value="C:nucleus"/>
    <property type="evidence" value="ECO:0007669"/>
    <property type="project" value="UniProtKB-SubCell"/>
</dbReference>
<dbReference type="InterPro" id="IPR036955">
    <property type="entry name" value="AP2/ERF_dom_sf"/>
</dbReference>
<proteinExistence type="inferred from homology"/>
<keyword evidence="6" id="KW-0804">Transcription</keyword>
<feature type="region of interest" description="Disordered" evidence="9">
    <location>
        <begin position="1"/>
        <end position="26"/>
    </location>
</feature>
<dbReference type="EMBL" id="OX465079">
    <property type="protein sequence ID" value="CAI9274346.1"/>
    <property type="molecule type" value="Genomic_DNA"/>
</dbReference>
<evidence type="ECO:0000256" key="9">
    <source>
        <dbReference type="SAM" id="MobiDB-lite"/>
    </source>
</evidence>
<name>A0AA36DWQ7_LACSI</name>
<dbReference type="SUPFAM" id="SSF54171">
    <property type="entry name" value="DNA-binding domain"/>
    <property type="match status" value="1"/>
</dbReference>
<dbReference type="PROSITE" id="PS51032">
    <property type="entry name" value="AP2_ERF"/>
    <property type="match status" value="1"/>
</dbReference>
<feature type="domain" description="AP2/ERF" evidence="10">
    <location>
        <begin position="24"/>
        <end position="80"/>
    </location>
</feature>
<dbReference type="InterPro" id="IPR045277">
    <property type="entry name" value="DRE1A-I"/>
</dbReference>
<dbReference type="InterPro" id="IPR016177">
    <property type="entry name" value="DNA-bd_dom_sf"/>
</dbReference>
<evidence type="ECO:0000313" key="12">
    <source>
        <dbReference type="Proteomes" id="UP001177003"/>
    </source>
</evidence>
<dbReference type="Gene3D" id="3.30.730.10">
    <property type="entry name" value="AP2/ERF domain"/>
    <property type="match status" value="1"/>
</dbReference>
<sequence length="180" mass="19754">MNNSSPSGSFSNRRSPVASVKHPGYRGIRNRSGKWVSEIREPRKSKRIWLGTYPTPEMAAAAYDVAALSLKGGDAMINFPDFFGIYALPLLPEPAMIRSAAAAAAELMKSSLDQFTLEFGGDGDNYLPAENKFMDDEILFDMPKLLVDMAEGMLISPPRQHSTDDLSPVGSSDCNNLWSY</sequence>
<protein>
    <recommendedName>
        <fullName evidence="10">AP2/ERF domain-containing protein</fullName>
    </recommendedName>
</protein>
<keyword evidence="7" id="KW-0539">Nucleus</keyword>
<feature type="compositionally biased region" description="Polar residues" evidence="9">
    <location>
        <begin position="169"/>
        <end position="180"/>
    </location>
</feature>
<keyword evidence="4" id="KW-0238">DNA-binding</keyword>
<dbReference type="PANTHER" id="PTHR31839">
    <property type="entry name" value="DEHYDRATION-RESPONSIVE ELEMENT-BINDING PROTEIN 1D"/>
    <property type="match status" value="1"/>
</dbReference>
<reference evidence="11" key="1">
    <citation type="submission" date="2023-04" db="EMBL/GenBank/DDBJ databases">
        <authorList>
            <person name="Vijverberg K."/>
            <person name="Xiong W."/>
            <person name="Schranz E."/>
        </authorList>
    </citation>
    <scope>NUCLEOTIDE SEQUENCE</scope>
</reference>
<dbReference type="GO" id="GO:0003700">
    <property type="term" value="F:DNA-binding transcription factor activity"/>
    <property type="evidence" value="ECO:0007669"/>
    <property type="project" value="InterPro"/>
</dbReference>
<evidence type="ECO:0000256" key="1">
    <source>
        <dbReference type="ARBA" id="ARBA00004123"/>
    </source>
</evidence>
<dbReference type="AlphaFoldDB" id="A0AA36DWQ7"/>
<dbReference type="InterPro" id="IPR001471">
    <property type="entry name" value="AP2/ERF_dom"/>
</dbReference>
<dbReference type="SMART" id="SM00380">
    <property type="entry name" value="AP2"/>
    <property type="match status" value="1"/>
</dbReference>
<evidence type="ECO:0000259" key="10">
    <source>
        <dbReference type="PROSITE" id="PS51032"/>
    </source>
</evidence>
<dbReference type="Proteomes" id="UP001177003">
    <property type="component" value="Chromosome 3"/>
</dbReference>
<dbReference type="CDD" id="cd00018">
    <property type="entry name" value="AP2"/>
    <property type="match status" value="1"/>
</dbReference>
<dbReference type="PANTHER" id="PTHR31839:SF85">
    <property type="entry name" value="AP2_ERF DOMAIN-CONTAINING PROTEIN"/>
    <property type="match status" value="1"/>
</dbReference>
<evidence type="ECO:0000256" key="5">
    <source>
        <dbReference type="ARBA" id="ARBA00023159"/>
    </source>
</evidence>
<dbReference type="GO" id="GO:0006952">
    <property type="term" value="P:defense response"/>
    <property type="evidence" value="ECO:0007669"/>
    <property type="project" value="UniProtKB-KW"/>
</dbReference>
<evidence type="ECO:0000256" key="4">
    <source>
        <dbReference type="ARBA" id="ARBA00023125"/>
    </source>
</evidence>
<comment type="subcellular location">
    <subcellularLocation>
        <location evidence="1">Nucleus</location>
    </subcellularLocation>
</comment>
<dbReference type="GO" id="GO:0003677">
    <property type="term" value="F:DNA binding"/>
    <property type="evidence" value="ECO:0007669"/>
    <property type="project" value="UniProtKB-KW"/>
</dbReference>
<evidence type="ECO:0000256" key="6">
    <source>
        <dbReference type="ARBA" id="ARBA00023163"/>
    </source>
</evidence>
<accession>A0AA36DWQ7</accession>
<evidence type="ECO:0000256" key="7">
    <source>
        <dbReference type="ARBA" id="ARBA00023242"/>
    </source>
</evidence>
<gene>
    <name evidence="11" type="ORF">LSALG_LOCUS14431</name>
</gene>
<dbReference type="FunFam" id="3.30.730.10:FF:000001">
    <property type="entry name" value="Ethylene-responsive transcription factor 2"/>
    <property type="match status" value="1"/>
</dbReference>
<evidence type="ECO:0000256" key="3">
    <source>
        <dbReference type="ARBA" id="ARBA00023015"/>
    </source>
</evidence>
<evidence type="ECO:0000256" key="8">
    <source>
        <dbReference type="ARBA" id="ARBA00024343"/>
    </source>
</evidence>
<comment type="similarity">
    <text evidence="8">Belongs to the AP2/ERF transcription factor family. ERF subfamily.</text>
</comment>